<dbReference type="SUPFAM" id="SSF51556">
    <property type="entry name" value="Metallo-dependent hydrolases"/>
    <property type="match status" value="1"/>
</dbReference>
<protein>
    <recommendedName>
        <fullName evidence="1">Amidohydrolase-related domain-containing protein</fullName>
    </recommendedName>
</protein>
<dbReference type="Gene3D" id="3.20.20.140">
    <property type="entry name" value="Metal-dependent hydrolases"/>
    <property type="match status" value="1"/>
</dbReference>
<dbReference type="Proteomes" id="UP000293296">
    <property type="component" value="Chromosome"/>
</dbReference>
<dbReference type="GO" id="GO:0016787">
    <property type="term" value="F:hydrolase activity"/>
    <property type="evidence" value="ECO:0007669"/>
    <property type="project" value="InterPro"/>
</dbReference>
<evidence type="ECO:0000313" key="2">
    <source>
        <dbReference type="EMBL" id="QAZ67384.1"/>
    </source>
</evidence>
<accession>A0A4P6HLE8</accession>
<sequence>MNIFDCNIHFSLLGAVDRPHLTSDETRMGPADLEACFDVQGPAIQAAVRAANFMLFNQELFFGDGLDGFMGRVRRALPGSTFTALIDFRRQDAPNAVALAAAQGVRGLKFHSYFQRIAEEDFPAALAVARRAQDLGLCICVDTSYGTSGMYRYDNLRLACLLAETLTVPIILLHSGGLRVFEAMLLAEEHAHVYLETSFSPHYYRGSTVEDNFRWAYRKLGARKLLYGSDHPYLDLEQSQRHMRLFLEHCRFSQTDIAAVFHDNAHSLFA</sequence>
<feature type="domain" description="Amidohydrolase-related" evidence="1">
    <location>
        <begin position="99"/>
        <end position="269"/>
    </location>
</feature>
<dbReference type="RefSeq" id="WP_129351915.1">
    <property type="nucleotide sequence ID" value="NZ_CP026538.1"/>
</dbReference>
<dbReference type="KEGG" id="dcb:C3Y92_09170"/>
<keyword evidence="3" id="KW-1185">Reference proteome</keyword>
<dbReference type="Pfam" id="PF04909">
    <property type="entry name" value="Amidohydro_2"/>
    <property type="match status" value="1"/>
</dbReference>
<evidence type="ECO:0000259" key="1">
    <source>
        <dbReference type="Pfam" id="PF04909"/>
    </source>
</evidence>
<dbReference type="InterPro" id="IPR032466">
    <property type="entry name" value="Metal_Hydrolase"/>
</dbReference>
<dbReference type="AlphaFoldDB" id="A0A4P6HLE8"/>
<gene>
    <name evidence="2" type="ORF">C3Y92_09170</name>
</gene>
<dbReference type="EMBL" id="CP026538">
    <property type="protein sequence ID" value="QAZ67384.1"/>
    <property type="molecule type" value="Genomic_DNA"/>
</dbReference>
<organism evidence="2 3">
    <name type="scientific">Solidesulfovibrio carbinolicus</name>
    <dbReference type="NCBI Taxonomy" id="296842"/>
    <lineage>
        <taxon>Bacteria</taxon>
        <taxon>Pseudomonadati</taxon>
        <taxon>Thermodesulfobacteriota</taxon>
        <taxon>Desulfovibrionia</taxon>
        <taxon>Desulfovibrionales</taxon>
        <taxon>Desulfovibrionaceae</taxon>
        <taxon>Solidesulfovibrio</taxon>
    </lineage>
</organism>
<evidence type="ECO:0000313" key="3">
    <source>
        <dbReference type="Proteomes" id="UP000293296"/>
    </source>
</evidence>
<name>A0A4P6HLE8_9BACT</name>
<dbReference type="InterPro" id="IPR006680">
    <property type="entry name" value="Amidohydro-rel"/>
</dbReference>
<reference evidence="2 3" key="1">
    <citation type="submission" date="2018-02" db="EMBL/GenBank/DDBJ databases">
        <title>Genome sequence of Desulfovibrio carbinolicus DSM 3852.</title>
        <authorList>
            <person name="Wilbanks E."/>
            <person name="Skennerton C.T."/>
            <person name="Orphan V.J."/>
        </authorList>
    </citation>
    <scope>NUCLEOTIDE SEQUENCE [LARGE SCALE GENOMIC DNA]</scope>
    <source>
        <strain evidence="2 3">DSM 3852</strain>
    </source>
</reference>
<dbReference type="OrthoDB" id="9799024at2"/>
<proteinExistence type="predicted"/>